<organism evidence="11 12">
    <name type="scientific">Myxozyma melibiosi</name>
    <dbReference type="NCBI Taxonomy" id="54550"/>
    <lineage>
        <taxon>Eukaryota</taxon>
        <taxon>Fungi</taxon>
        <taxon>Dikarya</taxon>
        <taxon>Ascomycota</taxon>
        <taxon>Saccharomycotina</taxon>
        <taxon>Lipomycetes</taxon>
        <taxon>Lipomycetales</taxon>
        <taxon>Lipomycetaceae</taxon>
        <taxon>Myxozyma</taxon>
    </lineage>
</organism>
<dbReference type="EMBL" id="JBBJBU010000001">
    <property type="protein sequence ID" value="KAK7208011.1"/>
    <property type="molecule type" value="Genomic_DNA"/>
</dbReference>
<keyword evidence="7" id="KW-0539">Nucleus</keyword>
<reference evidence="11 12" key="1">
    <citation type="submission" date="2024-03" db="EMBL/GenBank/DDBJ databases">
        <title>Genome-scale model development and genomic sequencing of the oleaginous clade Lipomyces.</title>
        <authorList>
            <consortium name="Lawrence Berkeley National Laboratory"/>
            <person name="Czajka J.J."/>
            <person name="Han Y."/>
            <person name="Kim J."/>
            <person name="Mondo S.J."/>
            <person name="Hofstad B.A."/>
            <person name="Robles A."/>
            <person name="Haridas S."/>
            <person name="Riley R."/>
            <person name="LaButti K."/>
            <person name="Pangilinan J."/>
            <person name="Andreopoulos W."/>
            <person name="Lipzen A."/>
            <person name="Yan J."/>
            <person name="Wang M."/>
            <person name="Ng V."/>
            <person name="Grigoriev I.V."/>
            <person name="Spatafora J.W."/>
            <person name="Magnuson J.K."/>
            <person name="Baker S.E."/>
            <person name="Pomraning K.R."/>
        </authorList>
    </citation>
    <scope>NUCLEOTIDE SEQUENCE [LARGE SCALE GENOMIC DNA]</scope>
    <source>
        <strain evidence="11 12">Phaff 52-87</strain>
    </source>
</reference>
<keyword evidence="6" id="KW-0733">Signal recognition particle</keyword>
<keyword evidence="8" id="KW-0687">Ribonucleoprotein</keyword>
<feature type="region of interest" description="Disordered" evidence="10">
    <location>
        <begin position="1"/>
        <end position="28"/>
    </location>
</feature>
<comment type="similarity">
    <text evidence="3">Belongs to the SRP68 family.</text>
</comment>
<protein>
    <recommendedName>
        <fullName evidence="9">Signal recognition particle subunit SRP68</fullName>
    </recommendedName>
</protein>
<dbReference type="Gene3D" id="1.10.3450.40">
    <property type="entry name" value="Signal recognition particle, SRP68 subunit, RNA-binding domain"/>
    <property type="match status" value="1"/>
</dbReference>
<keyword evidence="12" id="KW-1185">Reference proteome</keyword>
<feature type="region of interest" description="Disordered" evidence="10">
    <location>
        <begin position="104"/>
        <end position="134"/>
    </location>
</feature>
<evidence type="ECO:0000256" key="5">
    <source>
        <dbReference type="ARBA" id="ARBA00022884"/>
    </source>
</evidence>
<dbReference type="GeneID" id="90037225"/>
<comment type="subcellular location">
    <subcellularLocation>
        <location evidence="1">Cytoplasm</location>
    </subcellularLocation>
    <subcellularLocation>
        <location evidence="2">Nucleus</location>
        <location evidence="2">Nucleolus</location>
    </subcellularLocation>
</comment>
<dbReference type="InterPro" id="IPR026258">
    <property type="entry name" value="SRP68"/>
</dbReference>
<accession>A0ABR1FDT7</accession>
<feature type="compositionally biased region" description="Low complexity" evidence="10">
    <location>
        <begin position="107"/>
        <end position="126"/>
    </location>
</feature>
<evidence type="ECO:0000256" key="1">
    <source>
        <dbReference type="ARBA" id="ARBA00004496"/>
    </source>
</evidence>
<evidence type="ECO:0000313" key="12">
    <source>
        <dbReference type="Proteomes" id="UP001498771"/>
    </source>
</evidence>
<evidence type="ECO:0000256" key="8">
    <source>
        <dbReference type="ARBA" id="ARBA00023274"/>
    </source>
</evidence>
<keyword evidence="4" id="KW-0963">Cytoplasm</keyword>
<dbReference type="Proteomes" id="UP001498771">
    <property type="component" value="Unassembled WGS sequence"/>
</dbReference>
<dbReference type="PANTHER" id="PTHR12860">
    <property type="entry name" value="SIGNAL RECOGNITION PARTICLE 68 KDA PROTEIN"/>
    <property type="match status" value="1"/>
</dbReference>
<keyword evidence="5" id="KW-0694">RNA-binding</keyword>
<sequence>MNDRGDPSSRPENLDRKKLDRRYKDDEEQSVSQQTCNYWICKPLNKREIEMAPPVLFDTLLRERTAALLQSSSDYRRYAHHLSSRLHRLRKTLKVRRRISAKTNPKSAVVTASAETEATATSAPSSKYDAHVPSPSELATDKRFAGLLLLAAERAWAHAMETKATMENSASVAPEKRKHVLQRLEKARKHASQFASILLESDESGFSDYDKLQVVSYSALLAASGALEAFHYNKAVVQFSIAYTGLQGLALSLAGPDASDDDSDTADLYRDLLDSTVIPSLKFAALQVDPSLRSEAVSAIAHKFIPEDNVVVELVQKVAKDEVKVRELLTGKSDHADALEFVDSITWRSHTAHLRDATVAAAIVSARGADEGLSKTLADAKTETSAPAFDPALLAWQDAVDAIHETIVEANSSAGDDVQARVQELYIVSTFASYNLIARRIARDNLLASSLRTSLEAGTKKGAPVKSSASKLRALSGIYDAILQSIAQIVDLPGVASDEPLSDALASLQKYYSAHKCASDAAALLSGSPANVGSWMKAESLVSEIDEMALNLDGETKSDMTAELLFKADVPALRKLVASGLGSAKEQQAAAKVTQQKREYAKAHKGSAPFVVEDLTAEPVFVELDRLVDLQHIGKKIKPVPAKPVFFDTAFNFIGYEQSEQSSSTVPVAAAAGRGQAAVAGALADDAMETKDESTAATAKKGWFWRR</sequence>
<dbReference type="PIRSF" id="PIRSF038995">
    <property type="entry name" value="SRP68"/>
    <property type="match status" value="1"/>
</dbReference>
<dbReference type="RefSeq" id="XP_064771044.1">
    <property type="nucleotide sequence ID" value="XM_064911713.1"/>
</dbReference>
<name>A0ABR1FDT7_9ASCO</name>
<dbReference type="InterPro" id="IPR038253">
    <property type="entry name" value="SRP68_N_sf"/>
</dbReference>
<proteinExistence type="inferred from homology"/>
<dbReference type="PANTHER" id="PTHR12860:SF0">
    <property type="entry name" value="SIGNAL RECOGNITION PARTICLE SUBUNIT SRP68"/>
    <property type="match status" value="1"/>
</dbReference>
<feature type="compositionally biased region" description="Basic and acidic residues" evidence="10">
    <location>
        <begin position="1"/>
        <end position="25"/>
    </location>
</feature>
<comment type="caution">
    <text evidence="11">The sequence shown here is derived from an EMBL/GenBank/DDBJ whole genome shotgun (WGS) entry which is preliminary data.</text>
</comment>
<evidence type="ECO:0000256" key="7">
    <source>
        <dbReference type="ARBA" id="ARBA00023242"/>
    </source>
</evidence>
<gene>
    <name evidence="11" type="ORF">BZA70DRAFT_272719</name>
</gene>
<evidence type="ECO:0000256" key="2">
    <source>
        <dbReference type="ARBA" id="ARBA00004604"/>
    </source>
</evidence>
<evidence type="ECO:0000256" key="6">
    <source>
        <dbReference type="ARBA" id="ARBA00023135"/>
    </source>
</evidence>
<evidence type="ECO:0000313" key="11">
    <source>
        <dbReference type="EMBL" id="KAK7208011.1"/>
    </source>
</evidence>
<evidence type="ECO:0000256" key="3">
    <source>
        <dbReference type="ARBA" id="ARBA00009352"/>
    </source>
</evidence>
<dbReference type="Pfam" id="PF16969">
    <property type="entry name" value="SRP68"/>
    <property type="match status" value="1"/>
</dbReference>
<evidence type="ECO:0000256" key="9">
    <source>
        <dbReference type="ARBA" id="ARBA00029498"/>
    </source>
</evidence>
<evidence type="ECO:0000256" key="10">
    <source>
        <dbReference type="SAM" id="MobiDB-lite"/>
    </source>
</evidence>
<evidence type="ECO:0000256" key="4">
    <source>
        <dbReference type="ARBA" id="ARBA00022490"/>
    </source>
</evidence>